<evidence type="ECO:0000256" key="8">
    <source>
        <dbReference type="SAM" id="Phobius"/>
    </source>
</evidence>
<feature type="transmembrane region" description="Helical" evidence="8">
    <location>
        <begin position="50"/>
        <end position="69"/>
    </location>
</feature>
<evidence type="ECO:0000256" key="2">
    <source>
        <dbReference type="ARBA" id="ARBA00022448"/>
    </source>
</evidence>
<feature type="transmembrane region" description="Helical" evidence="8">
    <location>
        <begin position="408"/>
        <end position="430"/>
    </location>
</feature>
<evidence type="ECO:0000256" key="5">
    <source>
        <dbReference type="ARBA" id="ARBA00022989"/>
    </source>
</evidence>
<evidence type="ECO:0000256" key="6">
    <source>
        <dbReference type="ARBA" id="ARBA00023065"/>
    </source>
</evidence>
<gene>
    <name evidence="9" type="ORF">J2S08_000404</name>
</gene>
<feature type="transmembrane region" description="Helical" evidence="8">
    <location>
        <begin position="133"/>
        <end position="153"/>
    </location>
</feature>
<organism evidence="9 10">
    <name type="scientific">Bacillus chungangensis</name>
    <dbReference type="NCBI Taxonomy" id="587633"/>
    <lineage>
        <taxon>Bacteria</taxon>
        <taxon>Bacillati</taxon>
        <taxon>Bacillota</taxon>
        <taxon>Bacilli</taxon>
        <taxon>Bacillales</taxon>
        <taxon>Bacillaceae</taxon>
        <taxon>Bacillus</taxon>
    </lineage>
</organism>
<dbReference type="Pfam" id="PF02386">
    <property type="entry name" value="TrkH"/>
    <property type="match status" value="1"/>
</dbReference>
<feature type="transmembrane region" description="Helical" evidence="8">
    <location>
        <begin position="317"/>
        <end position="336"/>
    </location>
</feature>
<comment type="subcellular location">
    <subcellularLocation>
        <location evidence="1">Cell membrane</location>
        <topology evidence="1">Multi-pass membrane protein</topology>
    </subcellularLocation>
</comment>
<evidence type="ECO:0000256" key="7">
    <source>
        <dbReference type="ARBA" id="ARBA00023136"/>
    </source>
</evidence>
<keyword evidence="5 8" id="KW-1133">Transmembrane helix</keyword>
<evidence type="ECO:0000256" key="3">
    <source>
        <dbReference type="ARBA" id="ARBA00022475"/>
    </source>
</evidence>
<evidence type="ECO:0000256" key="4">
    <source>
        <dbReference type="ARBA" id="ARBA00022692"/>
    </source>
</evidence>
<feature type="transmembrane region" description="Helical" evidence="8">
    <location>
        <begin position="382"/>
        <end position="402"/>
    </location>
</feature>
<feature type="transmembrane region" description="Helical" evidence="8">
    <location>
        <begin position="75"/>
        <end position="102"/>
    </location>
</feature>
<sequence>MYMKTKHRLKKLTPFQVIASYYLLALTISTILLSLPFAHRNGVEWQFIDAIFTAASAISVTGLTTISIPDTFSTAGIFILMFVLQIGGIGVMTLSTFFYLLIGKKIGLKQRQLMMTDQNQTTLAGIVKLLKQIFYLIILIEFAGALILGVYFLKYYGTWEEAFLNGLFASVSATTNAGFDITGASFIPFAHDYFVQFIVMLLIILGSIGFPVLIETKNFLLHKNQQQRFRFSLFAKLTTVTYLYLFIFGTAMILFLENSLFFSDKSWHESFFYALFQSTTTRSAGLATVDINQFSTSTLLIMSLLMFIGASPSSVGGGIRTTTFAVNLLFLMHFARGKRDIQVFNREICPEDVQKSVVVLMLAVIMCSTSVIMLSVTEEQSLMAIIFEVCSAFGTTGISMGITKELSIFGKILLILLMFIGRVGILSFLFTMGGKEKNVHYHYPKERVIIG</sequence>
<evidence type="ECO:0000256" key="1">
    <source>
        <dbReference type="ARBA" id="ARBA00004651"/>
    </source>
</evidence>
<dbReference type="PANTHER" id="PTHR32024">
    <property type="entry name" value="TRK SYSTEM POTASSIUM UPTAKE PROTEIN TRKG-RELATED"/>
    <property type="match status" value="1"/>
</dbReference>
<comment type="caution">
    <text evidence="9">The sequence shown here is derived from an EMBL/GenBank/DDBJ whole genome shotgun (WGS) entry which is preliminary data.</text>
</comment>
<keyword evidence="3" id="KW-1003">Cell membrane</keyword>
<feature type="transmembrane region" description="Helical" evidence="8">
    <location>
        <begin position="20"/>
        <end position="38"/>
    </location>
</feature>
<dbReference type="Proteomes" id="UP001223586">
    <property type="component" value="Unassembled WGS sequence"/>
</dbReference>
<dbReference type="EMBL" id="JAUSTT010000002">
    <property type="protein sequence ID" value="MDQ0174571.1"/>
    <property type="molecule type" value="Genomic_DNA"/>
</dbReference>
<dbReference type="InterPro" id="IPR003445">
    <property type="entry name" value="Cat_transpt"/>
</dbReference>
<accession>A0ABT9WMZ6</accession>
<feature type="transmembrane region" description="Helical" evidence="8">
    <location>
        <begin position="234"/>
        <end position="256"/>
    </location>
</feature>
<keyword evidence="10" id="KW-1185">Reference proteome</keyword>
<feature type="transmembrane region" description="Helical" evidence="8">
    <location>
        <begin position="193"/>
        <end position="214"/>
    </location>
</feature>
<proteinExistence type="predicted"/>
<keyword evidence="2" id="KW-0813">Transport</keyword>
<protein>
    <submittedName>
        <fullName evidence="9">Potassium uptake TrkH family protein</fullName>
    </submittedName>
</protein>
<dbReference type="RefSeq" id="WP_307226160.1">
    <property type="nucleotide sequence ID" value="NZ_JAUSTT010000002.1"/>
</dbReference>
<keyword evidence="6" id="KW-0406">Ion transport</keyword>
<feature type="transmembrane region" description="Helical" evidence="8">
    <location>
        <begin position="356"/>
        <end position="375"/>
    </location>
</feature>
<name>A0ABT9WMZ6_9BACI</name>
<evidence type="ECO:0000313" key="10">
    <source>
        <dbReference type="Proteomes" id="UP001223586"/>
    </source>
</evidence>
<keyword evidence="7 8" id="KW-0472">Membrane</keyword>
<evidence type="ECO:0000313" key="9">
    <source>
        <dbReference type="EMBL" id="MDQ0174571.1"/>
    </source>
</evidence>
<reference evidence="9 10" key="1">
    <citation type="submission" date="2023-07" db="EMBL/GenBank/DDBJ databases">
        <title>Genomic Encyclopedia of Type Strains, Phase IV (KMG-IV): sequencing the most valuable type-strain genomes for metagenomic binning, comparative biology and taxonomic classification.</title>
        <authorList>
            <person name="Goeker M."/>
        </authorList>
    </citation>
    <scope>NUCLEOTIDE SEQUENCE [LARGE SCALE GENOMIC DNA]</scope>
    <source>
        <strain evidence="9 10">DSM 23837</strain>
    </source>
</reference>
<keyword evidence="4 8" id="KW-0812">Transmembrane</keyword>
<dbReference type="PANTHER" id="PTHR32024:SF4">
    <property type="entry name" value="KTR SYSTEM POTASSIUM UPTAKE PROTEIN D"/>
    <property type="match status" value="1"/>
</dbReference>